<keyword evidence="8 13" id="KW-0798">TonB box</keyword>
<evidence type="ECO:0000256" key="4">
    <source>
        <dbReference type="ARBA" id="ARBA00022452"/>
    </source>
</evidence>
<evidence type="ECO:0000313" key="15">
    <source>
        <dbReference type="EMBL" id="MFL9924106.1"/>
    </source>
</evidence>
<dbReference type="InterPro" id="IPR039426">
    <property type="entry name" value="TonB-dep_rcpt-like"/>
</dbReference>
<evidence type="ECO:0000256" key="2">
    <source>
        <dbReference type="ARBA" id="ARBA00009810"/>
    </source>
</evidence>
<dbReference type="Pfam" id="PF00593">
    <property type="entry name" value="TonB_dep_Rec_b-barrel"/>
    <property type="match status" value="1"/>
</dbReference>
<evidence type="ECO:0000259" key="14">
    <source>
        <dbReference type="SMART" id="SM00965"/>
    </source>
</evidence>
<evidence type="ECO:0000256" key="11">
    <source>
        <dbReference type="ARBA" id="ARBA00023237"/>
    </source>
</evidence>
<dbReference type="PANTHER" id="PTHR32552:SF74">
    <property type="entry name" value="HYDROXAMATE SIDEROPHORE RECEPTOR FHUE"/>
    <property type="match status" value="1"/>
</dbReference>
<dbReference type="PANTHER" id="PTHR32552">
    <property type="entry name" value="FERRICHROME IRON RECEPTOR-RELATED"/>
    <property type="match status" value="1"/>
</dbReference>
<keyword evidence="16" id="KW-1185">Reference proteome</keyword>
<proteinExistence type="inferred from homology"/>
<dbReference type="InterPro" id="IPR000531">
    <property type="entry name" value="Beta-barrel_TonB"/>
</dbReference>
<evidence type="ECO:0000256" key="10">
    <source>
        <dbReference type="ARBA" id="ARBA00023170"/>
    </source>
</evidence>
<dbReference type="EMBL" id="JAQQFM010000003">
    <property type="protein sequence ID" value="MFL9924106.1"/>
    <property type="molecule type" value="Genomic_DNA"/>
</dbReference>
<dbReference type="CDD" id="cd01347">
    <property type="entry name" value="ligand_gated_channel"/>
    <property type="match status" value="1"/>
</dbReference>
<comment type="caution">
    <text evidence="15">The sequence shown here is derived from an EMBL/GenBank/DDBJ whole genome shotgun (WGS) entry which is preliminary data.</text>
</comment>
<evidence type="ECO:0000256" key="3">
    <source>
        <dbReference type="ARBA" id="ARBA00022448"/>
    </source>
</evidence>
<evidence type="ECO:0000256" key="9">
    <source>
        <dbReference type="ARBA" id="ARBA00023136"/>
    </source>
</evidence>
<dbReference type="Gene3D" id="3.55.50.30">
    <property type="match status" value="1"/>
</dbReference>
<dbReference type="SUPFAM" id="SSF56935">
    <property type="entry name" value="Porins"/>
    <property type="match status" value="1"/>
</dbReference>
<keyword evidence="7" id="KW-0408">Iron</keyword>
<dbReference type="PROSITE" id="PS52016">
    <property type="entry name" value="TONB_DEPENDENT_REC_3"/>
    <property type="match status" value="1"/>
</dbReference>
<keyword evidence="5" id="KW-0410">Iron transport</keyword>
<dbReference type="Proteomes" id="UP001629246">
    <property type="component" value="Unassembled WGS sequence"/>
</dbReference>
<dbReference type="SMART" id="SM00965">
    <property type="entry name" value="STN"/>
    <property type="match status" value="1"/>
</dbReference>
<keyword evidence="9 12" id="KW-0472">Membrane</keyword>
<gene>
    <name evidence="15" type="ORF">PQR62_07515</name>
</gene>
<dbReference type="InterPro" id="IPR012910">
    <property type="entry name" value="Plug_dom"/>
</dbReference>
<dbReference type="InterPro" id="IPR011662">
    <property type="entry name" value="Secretin/TonB_short_N"/>
</dbReference>
<sequence>MSCHPRHPKITRPKHTITRHAMAAGMALAIAAWHVNVQAQTAPRTEMAATHQINLPAAPLTQSLNALAQQSGVQILYAGNLTSKRNAPALQGSFTVAQALQRLLAETGLKAMARGDKTWSIVPEADTADGAQALPALTVSAIKDGASEGTDSYTTGATSAATRINLSMRETPQTITVTTRAKMDDFRLNTINEVLANTAGVTTDKAETERTYFTARGFDVTNFTFDGVGVPLTYGAQAGDLDTAMFDRIEVLAGANGLSVSTGNPSATVNFVRKRPTSDFQAAAGLTLSSWNTRRLDADISGPLNEAGTVSGRIVAAHQEGDSYLNRYQSTKDLFYGVVQAELGHSTTATLGYSYQKVHARGAMWGALPLTNADGSQARYGVGASTSADWSFYDSTEQRAFAELNQKLGDNWQWKTSLNHDVIDSDSSLFYVAGAYDAATGTGLLGFPSMTTSSNKRSFIDSNVTGKYTLFGRRHDLSVGLSWSRSKQDQLSRNTDSGAGGYYYDISLAQAFGGAFPSPVYNGDMTTEAYVDTRKTIYAATRLNLHDRVKLLLGANYTRADSSGYAESDTHVLSQSAVSPYAGLVVDLSRNISAFGSYTKIFNPQYQVDVNHATLAAAKGDSYELGLKGEFFERSLNTSASVFRARQTGLADYAGSFADFSYYYQGINARSEGADFSLNGQLGRNWQAGMGLVLMRMTDDNGNSVRTFVPRRQLRMSTTYRLPQMEQIKVGASLLYQSKTSYDATNAAYQGGYSVLNLMSSYEISKNLSVSFNLNNVFNKKYLYSVKQGSGYYAPPINGSVAINWKY</sequence>
<keyword evidence="4 12" id="KW-1134">Transmembrane beta strand</keyword>
<evidence type="ECO:0000256" key="6">
    <source>
        <dbReference type="ARBA" id="ARBA00022692"/>
    </source>
</evidence>
<keyword evidence="5" id="KW-0406">Ion transport</keyword>
<evidence type="ECO:0000256" key="7">
    <source>
        <dbReference type="ARBA" id="ARBA00023004"/>
    </source>
</evidence>
<comment type="subcellular location">
    <subcellularLocation>
        <location evidence="1 12">Cell outer membrane</location>
        <topology evidence="1 12">Multi-pass membrane protein</topology>
    </subcellularLocation>
</comment>
<dbReference type="Gene3D" id="2.170.130.10">
    <property type="entry name" value="TonB-dependent receptor, plug domain"/>
    <property type="match status" value="1"/>
</dbReference>
<feature type="domain" description="Secretin/TonB short N-terminal" evidence="14">
    <location>
        <begin position="73"/>
        <end position="124"/>
    </location>
</feature>
<evidence type="ECO:0000256" key="1">
    <source>
        <dbReference type="ARBA" id="ARBA00004571"/>
    </source>
</evidence>
<dbReference type="NCBIfam" id="TIGR01783">
    <property type="entry name" value="TonB-siderophor"/>
    <property type="match status" value="1"/>
</dbReference>
<dbReference type="InterPro" id="IPR010105">
    <property type="entry name" value="TonB_sidphr_rcpt"/>
</dbReference>
<accession>A0ABW9A6N3</accession>
<keyword evidence="6 12" id="KW-0812">Transmembrane</keyword>
<keyword evidence="11 12" id="KW-0998">Cell outer membrane</keyword>
<evidence type="ECO:0000256" key="8">
    <source>
        <dbReference type="ARBA" id="ARBA00023077"/>
    </source>
</evidence>
<dbReference type="InterPro" id="IPR037066">
    <property type="entry name" value="Plug_dom_sf"/>
</dbReference>
<evidence type="ECO:0000256" key="5">
    <source>
        <dbReference type="ARBA" id="ARBA00022496"/>
    </source>
</evidence>
<evidence type="ECO:0000256" key="12">
    <source>
        <dbReference type="PROSITE-ProRule" id="PRU01360"/>
    </source>
</evidence>
<keyword evidence="10 15" id="KW-0675">Receptor</keyword>
<evidence type="ECO:0000256" key="13">
    <source>
        <dbReference type="RuleBase" id="RU003357"/>
    </source>
</evidence>
<dbReference type="Pfam" id="PF07715">
    <property type="entry name" value="Plug"/>
    <property type="match status" value="1"/>
</dbReference>
<dbReference type="Pfam" id="PF07660">
    <property type="entry name" value="STN"/>
    <property type="match status" value="1"/>
</dbReference>
<reference evidence="15 16" key="1">
    <citation type="journal article" date="2024" name="Chem. Sci.">
        <title>Discovery of megapolipeptins by genome mining of a Burkholderiales bacteria collection.</title>
        <authorList>
            <person name="Paulo B.S."/>
            <person name="Recchia M.J.J."/>
            <person name="Lee S."/>
            <person name="Fergusson C.H."/>
            <person name="Romanowski S.B."/>
            <person name="Hernandez A."/>
            <person name="Krull N."/>
            <person name="Liu D.Y."/>
            <person name="Cavanagh H."/>
            <person name="Bos A."/>
            <person name="Gray C.A."/>
            <person name="Murphy B.T."/>
            <person name="Linington R.G."/>
            <person name="Eustaquio A.S."/>
        </authorList>
    </citation>
    <scope>NUCLEOTIDE SEQUENCE [LARGE SCALE GENOMIC DNA]</scope>
    <source>
        <strain evidence="15 16">RL21-008-BIB-A</strain>
    </source>
</reference>
<dbReference type="RefSeq" id="WP_408156401.1">
    <property type="nucleotide sequence ID" value="NZ_JAQQFM010000003.1"/>
</dbReference>
<organism evidence="15 16">
    <name type="scientific">Herbaspirillum lusitanum</name>
    <dbReference type="NCBI Taxonomy" id="213312"/>
    <lineage>
        <taxon>Bacteria</taxon>
        <taxon>Pseudomonadati</taxon>
        <taxon>Pseudomonadota</taxon>
        <taxon>Betaproteobacteria</taxon>
        <taxon>Burkholderiales</taxon>
        <taxon>Oxalobacteraceae</taxon>
        <taxon>Herbaspirillum</taxon>
    </lineage>
</organism>
<dbReference type="InterPro" id="IPR036942">
    <property type="entry name" value="Beta-barrel_TonB_sf"/>
</dbReference>
<keyword evidence="3 12" id="KW-0813">Transport</keyword>
<comment type="similarity">
    <text evidence="2 12 13">Belongs to the TonB-dependent receptor family.</text>
</comment>
<evidence type="ECO:0000313" key="16">
    <source>
        <dbReference type="Proteomes" id="UP001629246"/>
    </source>
</evidence>
<protein>
    <submittedName>
        <fullName evidence="15">TonB-dependent siderophore receptor</fullName>
    </submittedName>
</protein>
<name>A0ABW9A6N3_9BURK</name>
<dbReference type="Gene3D" id="2.40.170.20">
    <property type="entry name" value="TonB-dependent receptor, beta-barrel domain"/>
    <property type="match status" value="1"/>
</dbReference>